<evidence type="ECO:0000313" key="1">
    <source>
        <dbReference type="EMBL" id="BCZ46404.1"/>
    </source>
</evidence>
<keyword evidence="2" id="KW-1185">Reference proteome</keyword>
<reference evidence="2" key="1">
    <citation type="submission" date="2021-07" db="EMBL/GenBank/DDBJ databases">
        <title>Complete genome sequencing of a Clostridium isolate.</title>
        <authorList>
            <person name="Ueki A."/>
            <person name="Tonouchi A."/>
        </authorList>
    </citation>
    <scope>NUCLEOTIDE SEQUENCE [LARGE SCALE GENOMIC DNA]</scope>
    <source>
        <strain evidence="2">C5S11</strain>
    </source>
</reference>
<sequence length="63" mass="7295">MVPVVTGWLHRALFYINDKEVMDISFNNPIDINGEEFNVTKGNLDIKVIDNYLKSINPSYIEH</sequence>
<evidence type="ECO:0000313" key="2">
    <source>
        <dbReference type="Proteomes" id="UP000824633"/>
    </source>
</evidence>
<accession>A0ABM7T613</accession>
<name>A0ABM7T613_9CLOT</name>
<dbReference type="Proteomes" id="UP000824633">
    <property type="component" value="Chromosome"/>
</dbReference>
<gene>
    <name evidence="1" type="ORF">psyc5s11_24710</name>
</gene>
<organism evidence="1 2">
    <name type="scientific">Clostridium gelidum</name>
    <dbReference type="NCBI Taxonomy" id="704125"/>
    <lineage>
        <taxon>Bacteria</taxon>
        <taxon>Bacillati</taxon>
        <taxon>Bacillota</taxon>
        <taxon>Clostridia</taxon>
        <taxon>Eubacteriales</taxon>
        <taxon>Clostridiaceae</taxon>
        <taxon>Clostridium</taxon>
    </lineage>
</organism>
<proteinExistence type="predicted"/>
<dbReference type="RefSeq" id="WP_224037893.1">
    <property type="nucleotide sequence ID" value="NZ_AP024849.1"/>
</dbReference>
<dbReference type="EMBL" id="AP024849">
    <property type="protein sequence ID" value="BCZ46404.1"/>
    <property type="molecule type" value="Genomic_DNA"/>
</dbReference>
<protein>
    <submittedName>
        <fullName evidence="1">Uncharacterized protein</fullName>
    </submittedName>
</protein>